<gene>
    <name evidence="1" type="ORF">C5615_20035</name>
</gene>
<dbReference type="Proteomes" id="UP000238206">
    <property type="component" value="Unassembled WGS sequence"/>
</dbReference>
<sequence length="203" mass="21787">MSAPSFAAIDLMPKEAKVDAKVTTVQVVNNGDRPEYVSISLSRLLNPGVPLEDERLEPVGDSTHPSIYAYPFRMTLSPGQTKTIILKPVRAVETETVYRLDVKPVVKVLGAEKKAATANIVVNLGFSGLVRQLPEKERQTLSVTCEADGARVTATGTVRYPVTGAEADGHKLDDFNVYPGVPLPVHGRVVKIPGYPACEGHAG</sequence>
<name>A0A2S8INC7_BURCE</name>
<proteinExistence type="predicted"/>
<dbReference type="EMBL" id="PUIQ01000025">
    <property type="protein sequence ID" value="PQP16280.1"/>
    <property type="molecule type" value="Genomic_DNA"/>
</dbReference>
<dbReference type="InterPro" id="IPR013783">
    <property type="entry name" value="Ig-like_fold"/>
</dbReference>
<dbReference type="AlphaFoldDB" id="A0A2S8INC7"/>
<organism evidence="1 2">
    <name type="scientific">Burkholderia cepacia</name>
    <name type="common">Pseudomonas cepacia</name>
    <dbReference type="NCBI Taxonomy" id="292"/>
    <lineage>
        <taxon>Bacteria</taxon>
        <taxon>Pseudomonadati</taxon>
        <taxon>Pseudomonadota</taxon>
        <taxon>Betaproteobacteria</taxon>
        <taxon>Burkholderiales</taxon>
        <taxon>Burkholderiaceae</taxon>
        <taxon>Burkholderia</taxon>
        <taxon>Burkholderia cepacia complex</taxon>
    </lineage>
</organism>
<evidence type="ECO:0000313" key="2">
    <source>
        <dbReference type="Proteomes" id="UP000238206"/>
    </source>
</evidence>
<accession>A0A2S8INC7</accession>
<evidence type="ECO:0000313" key="1">
    <source>
        <dbReference type="EMBL" id="PQP16280.1"/>
    </source>
</evidence>
<protein>
    <recommendedName>
        <fullName evidence="3">Pili assembly chaperone N-terminal domain-containing protein</fullName>
    </recommendedName>
</protein>
<comment type="caution">
    <text evidence="1">The sequence shown here is derived from an EMBL/GenBank/DDBJ whole genome shotgun (WGS) entry which is preliminary data.</text>
</comment>
<evidence type="ECO:0008006" key="3">
    <source>
        <dbReference type="Google" id="ProtNLM"/>
    </source>
</evidence>
<dbReference type="Gene3D" id="2.60.40.10">
    <property type="entry name" value="Immunoglobulins"/>
    <property type="match status" value="1"/>
</dbReference>
<reference evidence="1 2" key="1">
    <citation type="submission" date="2018-02" db="EMBL/GenBank/DDBJ databases">
        <title>Draft genome sequencing of Burkholderia cepacia Y14-15.</title>
        <authorList>
            <person name="Zheng B.-X."/>
        </authorList>
    </citation>
    <scope>NUCLEOTIDE SEQUENCE [LARGE SCALE GENOMIC DNA]</scope>
    <source>
        <strain evidence="1 2">Y14-15</strain>
    </source>
</reference>